<dbReference type="STRING" id="1128970.SAMN04487935_1146"/>
<keyword evidence="2" id="KW-1185">Reference proteome</keyword>
<dbReference type="EMBL" id="FNEZ01000002">
    <property type="protein sequence ID" value="SDJ59857.1"/>
    <property type="molecule type" value="Genomic_DNA"/>
</dbReference>
<organism evidence="1 2">
    <name type="scientific">Flavobacterium noncentrifugens</name>
    <dbReference type="NCBI Taxonomy" id="1128970"/>
    <lineage>
        <taxon>Bacteria</taxon>
        <taxon>Pseudomonadati</taxon>
        <taxon>Bacteroidota</taxon>
        <taxon>Flavobacteriia</taxon>
        <taxon>Flavobacteriales</taxon>
        <taxon>Flavobacteriaceae</taxon>
        <taxon>Flavobacterium</taxon>
    </lineage>
</organism>
<name>A0A1G8V1X2_9FLAO</name>
<dbReference type="Proteomes" id="UP000199580">
    <property type="component" value="Unassembled WGS sequence"/>
</dbReference>
<reference evidence="1 2" key="1">
    <citation type="submission" date="2016-10" db="EMBL/GenBank/DDBJ databases">
        <authorList>
            <person name="de Groot N.N."/>
        </authorList>
    </citation>
    <scope>NUCLEOTIDE SEQUENCE [LARGE SCALE GENOMIC DNA]</scope>
    <source>
        <strain evidence="1 2">CGMCC 1.10076</strain>
    </source>
</reference>
<evidence type="ECO:0000313" key="2">
    <source>
        <dbReference type="Proteomes" id="UP000199580"/>
    </source>
</evidence>
<protein>
    <submittedName>
        <fullName evidence="1">Outer membrane translocation and assembly module TamA</fullName>
    </submittedName>
</protein>
<dbReference type="AlphaFoldDB" id="A0A1G8V1X2"/>
<proteinExistence type="predicted"/>
<accession>A0A1G8V1X2</accession>
<gene>
    <name evidence="1" type="ORF">SAMN04487935_1146</name>
</gene>
<sequence>MRYFYQNLQLILKRLLLFFFLLQLTQTLNAQKLHLKAIGKTVTETKIIDSIGYVQDHGNAKSVVDESNLLADKLIRSGYIENEISGSQKTNDSTFLFEFTLGKKTDFIHIYIGRNHDLQLLDIFDLKKDTLTIPISETESFMNQTLSKLEKKGYALSKLQLINVQKRQGHLEAELLYVAEKQRQLNEIVINGYAKFPEGHKANIRRIYKNQVFNQDNLKKLHDDIAKFRFVKQTKYPEILFSKDSTKIYVYVEKTKANTFDGFIGFSNSDEKKITFNGYVDLLLNNILNTGETFTIYWKSDGNDQKTFNAGVELPYIFKSPFGLKGQLNIFKQDSTFQNTRTAIDLGYFFNYNSRLYLGYQSTESSDIQNLNTSSISDYKNSFLTTNFEFFQFSPENLLFPEKTKIIVKAGVGSRESKFNKNSQFFLNIDAAHNIYLNEKNNFHIRTQNYYLSSDTYIVNELYRFGGINSVRGFNENSLQANAFASILTEYRYIVAPAIYVHSIIDYGYFQDKTSNTKGNLLGLGFGFGLLTKNGFFNIVYANGSNGNVAIKLSNSIVHISFKTNF</sequence>
<dbReference type="Gene3D" id="2.40.160.50">
    <property type="entry name" value="membrane protein fhac: a member of the omp85/tpsb transporter family"/>
    <property type="match status" value="1"/>
</dbReference>
<evidence type="ECO:0000313" key="1">
    <source>
        <dbReference type="EMBL" id="SDJ59857.1"/>
    </source>
</evidence>